<dbReference type="Gene3D" id="1.10.10.2840">
    <property type="entry name" value="PucR C-terminal helix-turn-helix domain"/>
    <property type="match status" value="1"/>
</dbReference>
<accession>A0ABS8PMJ2</accession>
<keyword evidence="6" id="KW-1185">Reference proteome</keyword>
<feature type="domain" description="CdaR GGDEF-like" evidence="4">
    <location>
        <begin position="174"/>
        <end position="284"/>
    </location>
</feature>
<dbReference type="PANTHER" id="PTHR33744">
    <property type="entry name" value="CARBOHYDRATE DIACID REGULATOR"/>
    <property type="match status" value="1"/>
</dbReference>
<organism evidence="5 6">
    <name type="scientific">Actinomycetospora endophytica</name>
    <dbReference type="NCBI Taxonomy" id="2291215"/>
    <lineage>
        <taxon>Bacteria</taxon>
        <taxon>Bacillati</taxon>
        <taxon>Actinomycetota</taxon>
        <taxon>Actinomycetes</taxon>
        <taxon>Pseudonocardiales</taxon>
        <taxon>Pseudonocardiaceae</taxon>
        <taxon>Actinomycetospora</taxon>
    </lineage>
</organism>
<evidence type="ECO:0000259" key="2">
    <source>
        <dbReference type="Pfam" id="PF13556"/>
    </source>
</evidence>
<evidence type="ECO:0000313" key="5">
    <source>
        <dbReference type="EMBL" id="MCD2198189.1"/>
    </source>
</evidence>
<feature type="domain" description="PucR C-terminal helix-turn-helix" evidence="2">
    <location>
        <begin position="333"/>
        <end position="391"/>
    </location>
</feature>
<name>A0ABS8PMJ2_9PSEU</name>
<dbReference type="InterPro" id="IPR025736">
    <property type="entry name" value="PucR_C-HTH_dom"/>
</dbReference>
<gene>
    <name evidence="5" type="ORF">LQ327_32945</name>
</gene>
<dbReference type="Pfam" id="PF14361">
    <property type="entry name" value="RsbRD_N"/>
    <property type="match status" value="1"/>
</dbReference>
<proteinExistence type="inferred from homology"/>
<evidence type="ECO:0000313" key="6">
    <source>
        <dbReference type="Proteomes" id="UP001199469"/>
    </source>
</evidence>
<feature type="domain" description="RsbT co-antagonist protein RsbRD N-terminal" evidence="3">
    <location>
        <begin position="25"/>
        <end position="164"/>
    </location>
</feature>
<dbReference type="Pfam" id="PF17853">
    <property type="entry name" value="GGDEF_2"/>
    <property type="match status" value="1"/>
</dbReference>
<protein>
    <submittedName>
        <fullName evidence="5">Helix-turn-helix domain-containing protein</fullName>
    </submittedName>
</protein>
<dbReference type="Pfam" id="PF13556">
    <property type="entry name" value="HTH_30"/>
    <property type="match status" value="1"/>
</dbReference>
<sequence>MGQAAPTGSEAAVARVVEGVRGRMPDLLASVIDRIHDEIPVYGRDDVVPAEDLRASVTNNVDFIVAGLSGTGTDADLRAVRTTGRARAAQGTPLVDVLSAYRVGFAEIWSRMLAVARECADVPDAVLVDLAHTVFELQNAYCDAGIAAYRDEARLLARTQERERAVLVEAVLAGQSTPGMLWEVAQALQLPLVGAFLVVVARARLGHDPMPRIEQALSVAEMSSVWRLEAESCLGIVALGDRSRAESALTILRRNASGSGGVSPVFMELRQAAWALSLARLALEGCQGSQGVEQFHERPLNVLLAAAPQAALGAAQEVLGELLELPADDRNTLLQTLEAWIDSGGSAQETGKVMFCHPNTVRYRLRRIETSTGRSLTDPTDSAELVNAIRAWTQMPRTAGT</sequence>
<comment type="caution">
    <text evidence="5">The sequence shown here is derived from an EMBL/GenBank/DDBJ whole genome shotgun (WGS) entry which is preliminary data.</text>
</comment>
<dbReference type="PANTHER" id="PTHR33744:SF1">
    <property type="entry name" value="DNA-BINDING TRANSCRIPTIONAL ACTIVATOR ADER"/>
    <property type="match status" value="1"/>
</dbReference>
<evidence type="ECO:0000259" key="4">
    <source>
        <dbReference type="Pfam" id="PF17853"/>
    </source>
</evidence>
<dbReference type="InterPro" id="IPR042070">
    <property type="entry name" value="PucR_C-HTH_sf"/>
</dbReference>
<dbReference type="RefSeq" id="WP_230740900.1">
    <property type="nucleotide sequence ID" value="NZ_JAJNDB010000011.1"/>
</dbReference>
<evidence type="ECO:0000259" key="3">
    <source>
        <dbReference type="Pfam" id="PF14361"/>
    </source>
</evidence>
<evidence type="ECO:0000256" key="1">
    <source>
        <dbReference type="ARBA" id="ARBA00006754"/>
    </source>
</evidence>
<comment type="similarity">
    <text evidence="1">Belongs to the CdaR family.</text>
</comment>
<dbReference type="Proteomes" id="UP001199469">
    <property type="component" value="Unassembled WGS sequence"/>
</dbReference>
<dbReference type="InterPro" id="IPR025751">
    <property type="entry name" value="RsbRD_N_dom"/>
</dbReference>
<reference evidence="5 6" key="1">
    <citation type="submission" date="2021-11" db="EMBL/GenBank/DDBJ databases">
        <title>Draft genome sequence of Actinomycetospora sp. SF1 isolated from the rhizosphere soil.</title>
        <authorList>
            <person name="Duangmal K."/>
            <person name="Chantavorakit T."/>
        </authorList>
    </citation>
    <scope>NUCLEOTIDE SEQUENCE [LARGE SCALE GENOMIC DNA]</scope>
    <source>
        <strain evidence="5 6">TBRC 5722</strain>
    </source>
</reference>
<dbReference type="InterPro" id="IPR041522">
    <property type="entry name" value="CdaR_GGDEF"/>
</dbReference>
<dbReference type="EMBL" id="JAJNDB010000011">
    <property type="protein sequence ID" value="MCD2198189.1"/>
    <property type="molecule type" value="Genomic_DNA"/>
</dbReference>
<dbReference type="InterPro" id="IPR051448">
    <property type="entry name" value="CdaR-like_regulators"/>
</dbReference>